<dbReference type="PROSITE" id="PS50890">
    <property type="entry name" value="PUA"/>
    <property type="match status" value="1"/>
</dbReference>
<evidence type="ECO:0000256" key="1">
    <source>
        <dbReference type="ARBA" id="ARBA00023002"/>
    </source>
</evidence>
<dbReference type="InterPro" id="IPR023210">
    <property type="entry name" value="NADP_OxRdtase_dom"/>
</dbReference>
<evidence type="ECO:0000313" key="4">
    <source>
        <dbReference type="Proteomes" id="UP000262325"/>
    </source>
</evidence>
<keyword evidence="1" id="KW-0560">Oxidoreductase</keyword>
<dbReference type="PROSITE" id="PS00062">
    <property type="entry name" value="ALDOKETO_REDUCTASE_2"/>
    <property type="match status" value="1"/>
</dbReference>
<evidence type="ECO:0000259" key="2">
    <source>
        <dbReference type="Pfam" id="PF00248"/>
    </source>
</evidence>
<dbReference type="EMBL" id="DPPF01000232">
    <property type="protein sequence ID" value="HCW94179.1"/>
    <property type="molecule type" value="Genomic_DNA"/>
</dbReference>
<protein>
    <submittedName>
        <fullName evidence="3">General stress protein</fullName>
    </submittedName>
</protein>
<evidence type="ECO:0000313" key="3">
    <source>
        <dbReference type="EMBL" id="HCW94179.1"/>
    </source>
</evidence>
<reference evidence="3 4" key="1">
    <citation type="journal article" date="2018" name="Nat. Biotechnol.">
        <title>A standardized bacterial taxonomy based on genome phylogeny substantially revises the tree of life.</title>
        <authorList>
            <person name="Parks D.H."/>
            <person name="Chuvochina M."/>
            <person name="Waite D.W."/>
            <person name="Rinke C."/>
            <person name="Skarshewski A."/>
            <person name="Chaumeil P.A."/>
            <person name="Hugenholtz P."/>
        </authorList>
    </citation>
    <scope>NUCLEOTIDE SEQUENCE [LARGE SCALE GENOMIC DNA]</scope>
    <source>
        <strain evidence="3">UBA8672</strain>
    </source>
</reference>
<comment type="caution">
    <text evidence="3">The sequence shown here is derived from an EMBL/GenBank/DDBJ whole genome shotgun (WGS) entry which is preliminary data.</text>
</comment>
<dbReference type="PRINTS" id="PR00069">
    <property type="entry name" value="ALDKETRDTASE"/>
</dbReference>
<dbReference type="Pfam" id="PF00248">
    <property type="entry name" value="Aldo_ket_red"/>
    <property type="match status" value="1"/>
</dbReference>
<dbReference type="InterPro" id="IPR036812">
    <property type="entry name" value="NAD(P)_OxRdtase_dom_sf"/>
</dbReference>
<gene>
    <name evidence="3" type="ORF">DHM44_10925</name>
</gene>
<dbReference type="GO" id="GO:0016491">
    <property type="term" value="F:oxidoreductase activity"/>
    <property type="evidence" value="ECO:0007669"/>
    <property type="project" value="UniProtKB-KW"/>
</dbReference>
<dbReference type="SUPFAM" id="SSF51430">
    <property type="entry name" value="NAD(P)-linked oxidoreductase"/>
    <property type="match status" value="1"/>
</dbReference>
<feature type="domain" description="NADP-dependent oxidoreductase" evidence="2">
    <location>
        <begin position="16"/>
        <end position="310"/>
    </location>
</feature>
<dbReference type="InterPro" id="IPR018170">
    <property type="entry name" value="Aldo/ket_reductase_CS"/>
</dbReference>
<organism evidence="3 4">
    <name type="scientific">Flexistipes sinusarabici</name>
    <dbReference type="NCBI Taxonomy" id="2352"/>
    <lineage>
        <taxon>Bacteria</taxon>
        <taxon>Pseudomonadati</taxon>
        <taxon>Deferribacterota</taxon>
        <taxon>Deferribacteres</taxon>
        <taxon>Deferribacterales</taxon>
        <taxon>Flexistipitaceae</taxon>
        <taxon>Flexistipes</taxon>
    </lineage>
</organism>
<proteinExistence type="predicted"/>
<dbReference type="AlphaFoldDB" id="A0A3D5QFY5"/>
<dbReference type="FunFam" id="3.20.20.100:FF:000004">
    <property type="entry name" value="Oxidoreductase, aldo/keto reductase"/>
    <property type="match status" value="1"/>
</dbReference>
<dbReference type="GO" id="GO:0005829">
    <property type="term" value="C:cytosol"/>
    <property type="evidence" value="ECO:0007669"/>
    <property type="project" value="TreeGrafter"/>
</dbReference>
<dbReference type="Proteomes" id="UP000262325">
    <property type="component" value="Unassembled WGS sequence"/>
</dbReference>
<dbReference type="CDD" id="cd19148">
    <property type="entry name" value="AKR_AKR11B1"/>
    <property type="match status" value="1"/>
</dbReference>
<sequence length="329" mass="37396">METTKIAKTDIEMSRVGLGTWAIGGWMWGGTDEKLSVETIHKALDSGVNMVDTAPVYGFGTSESIVGKALKEYGNRDKIVLATKAGLEWNDDGVFRNSSKERLEKEIDDSLKRLQTDYIDIYQIHWPDKLVSFDETAEFLNKLIEKGKIRAIGVSNYSTEQMDEFRKTAPIHTSQPPYNMFERQIEDDILPYCLENNIVTITYGAICRGLLSGKMTENKTFEGDDLRKIDPKFKGDRFKQYLSAVDKLDKFARENYGKTVMDLAIRWVLDKTKIGTALLGARKPHQVENIANIYGWHIDESGMNEIDKILSEEIKDPVGPEFMAPPHRK</sequence>
<name>A0A3D5QFY5_FLESI</name>
<dbReference type="PANTHER" id="PTHR43364">
    <property type="entry name" value="NADH-SPECIFIC METHYLGLYOXAL REDUCTASE-RELATED"/>
    <property type="match status" value="1"/>
</dbReference>
<dbReference type="InterPro" id="IPR020471">
    <property type="entry name" value="AKR"/>
</dbReference>
<dbReference type="Gene3D" id="3.20.20.100">
    <property type="entry name" value="NADP-dependent oxidoreductase domain"/>
    <property type="match status" value="1"/>
</dbReference>
<accession>A0A3D5QFY5</accession>
<dbReference type="PANTHER" id="PTHR43364:SF4">
    <property type="entry name" value="NAD(P)-LINKED OXIDOREDUCTASE SUPERFAMILY PROTEIN"/>
    <property type="match status" value="1"/>
</dbReference>
<dbReference type="InterPro" id="IPR050523">
    <property type="entry name" value="AKR_Detox_Biosynth"/>
</dbReference>